<evidence type="ECO:0000256" key="1">
    <source>
        <dbReference type="SAM" id="Phobius"/>
    </source>
</evidence>
<keyword evidence="1" id="KW-0812">Transmembrane</keyword>
<dbReference type="AlphaFoldDB" id="A0A914W847"/>
<keyword evidence="1" id="KW-1133">Transmembrane helix</keyword>
<sequence>MSKQLVSGLSGACGALWTDPLRRAPRPLLVVPEELDGVSDICQWLFIIADDDAGVCGRCSLAATSQSLLFVVLFSTLYFFPRSLRFKRSCRSLFIGSLNLCYSLFPPLALFDSGDF</sequence>
<feature type="transmembrane region" description="Helical" evidence="1">
    <location>
        <begin position="61"/>
        <end position="80"/>
    </location>
</feature>
<feature type="transmembrane region" description="Helical" evidence="1">
    <location>
        <begin position="92"/>
        <end position="111"/>
    </location>
</feature>
<keyword evidence="1" id="KW-0472">Membrane</keyword>
<organism evidence="2 3">
    <name type="scientific">Plectus sambesii</name>
    <dbReference type="NCBI Taxonomy" id="2011161"/>
    <lineage>
        <taxon>Eukaryota</taxon>
        <taxon>Metazoa</taxon>
        <taxon>Ecdysozoa</taxon>
        <taxon>Nematoda</taxon>
        <taxon>Chromadorea</taxon>
        <taxon>Plectida</taxon>
        <taxon>Plectina</taxon>
        <taxon>Plectoidea</taxon>
        <taxon>Plectidae</taxon>
        <taxon>Plectus</taxon>
    </lineage>
</organism>
<reference evidence="3" key="1">
    <citation type="submission" date="2022-11" db="UniProtKB">
        <authorList>
            <consortium name="WormBaseParasite"/>
        </authorList>
    </citation>
    <scope>IDENTIFICATION</scope>
</reference>
<evidence type="ECO:0000313" key="2">
    <source>
        <dbReference type="Proteomes" id="UP000887566"/>
    </source>
</evidence>
<evidence type="ECO:0000313" key="3">
    <source>
        <dbReference type="WBParaSite" id="PSAMB.scaffold3387size18491.g21336.t1"/>
    </source>
</evidence>
<dbReference type="WBParaSite" id="PSAMB.scaffold3387size18491.g21336.t1">
    <property type="protein sequence ID" value="PSAMB.scaffold3387size18491.g21336.t1"/>
    <property type="gene ID" value="PSAMB.scaffold3387size18491.g21336"/>
</dbReference>
<accession>A0A914W847</accession>
<name>A0A914W847_9BILA</name>
<keyword evidence="2" id="KW-1185">Reference proteome</keyword>
<proteinExistence type="predicted"/>
<protein>
    <submittedName>
        <fullName evidence="3">Uncharacterized protein</fullName>
    </submittedName>
</protein>
<dbReference type="Proteomes" id="UP000887566">
    <property type="component" value="Unplaced"/>
</dbReference>